<evidence type="ECO:0000313" key="3">
    <source>
        <dbReference type="EMBL" id="MBA2891184.1"/>
    </source>
</evidence>
<feature type="transmembrane region" description="Helical" evidence="1">
    <location>
        <begin position="247"/>
        <end position="265"/>
    </location>
</feature>
<evidence type="ECO:0000313" key="4">
    <source>
        <dbReference type="Proteomes" id="UP000530928"/>
    </source>
</evidence>
<reference evidence="3 4" key="1">
    <citation type="submission" date="2020-07" db="EMBL/GenBank/DDBJ databases">
        <title>Genomic Encyclopedia of Type Strains, Phase IV (KMG-IV): sequencing the most valuable type-strain genomes for metagenomic binning, comparative biology and taxonomic classification.</title>
        <authorList>
            <person name="Goeker M."/>
        </authorList>
    </citation>
    <scope>NUCLEOTIDE SEQUENCE [LARGE SCALE GENOMIC DNA]</scope>
    <source>
        <strain evidence="3 4">DSM 45533</strain>
    </source>
</reference>
<dbReference type="InterPro" id="IPR002656">
    <property type="entry name" value="Acyl_transf_3_dom"/>
</dbReference>
<keyword evidence="1" id="KW-0472">Membrane</keyword>
<evidence type="ECO:0000259" key="2">
    <source>
        <dbReference type="Pfam" id="PF01757"/>
    </source>
</evidence>
<feature type="transmembrane region" description="Helical" evidence="1">
    <location>
        <begin position="140"/>
        <end position="162"/>
    </location>
</feature>
<accession>A0A7W0CHD4</accession>
<dbReference type="PANTHER" id="PTHR23028">
    <property type="entry name" value="ACETYLTRANSFERASE"/>
    <property type="match status" value="1"/>
</dbReference>
<feature type="transmembrane region" description="Helical" evidence="1">
    <location>
        <begin position="363"/>
        <end position="388"/>
    </location>
</feature>
<feature type="transmembrane region" description="Helical" evidence="1">
    <location>
        <begin position="277"/>
        <end position="297"/>
    </location>
</feature>
<feature type="transmembrane region" description="Helical" evidence="1">
    <location>
        <begin position="48"/>
        <end position="66"/>
    </location>
</feature>
<feature type="domain" description="Acyltransferase 3" evidence="2">
    <location>
        <begin position="17"/>
        <end position="379"/>
    </location>
</feature>
<protein>
    <submittedName>
        <fullName evidence="3">Peptidoglycan/LPS O-acetylase OafA/YrhL</fullName>
    </submittedName>
</protein>
<sequence length="423" mass="44554">MLTAASPTAPARTSRLAWLDALRGVAALVVVFEHAIDPLLGEVPKDRFAFGTFGVMVFFLVSGYIVPASLERRGSVRGFWISRVMRLYPLWAVCVAGSVLLAALGWVGVHEWWGQRPVAMAVGHVTMLQDLLNRANLVNVLWTLSFEMVFYLLVTALFTLGLQGRSVTWALALGGAAVAGAVAGLPWAALSAGGSGRMLAATLAVVGVLGAGLGAVLAGGARVRRAGALVLIGALVVVLGVNQEYPYPHTGLLILATMFAGTALWRAESGQIPWRRAAWTLLVPVAGVALALGWGLMPPGRERMAEALAVAAAWVTFAVAMGLRRRAVPAWTAWLGVVSYSLYLLHPLLLQAARQVVAEDGPLAVRLAVLAAAVAALLGLSALTWRWVEAPAQRLGRRWVNRQAGHPAGQEVSQGVSRATGGG</sequence>
<dbReference type="AlphaFoldDB" id="A0A7W0CHD4"/>
<feature type="transmembrane region" description="Helical" evidence="1">
    <location>
        <begin position="169"/>
        <end position="190"/>
    </location>
</feature>
<feature type="transmembrane region" description="Helical" evidence="1">
    <location>
        <begin position="303"/>
        <end position="323"/>
    </location>
</feature>
<keyword evidence="4" id="KW-1185">Reference proteome</keyword>
<dbReference type="GO" id="GO:0000271">
    <property type="term" value="P:polysaccharide biosynthetic process"/>
    <property type="evidence" value="ECO:0007669"/>
    <property type="project" value="TreeGrafter"/>
</dbReference>
<dbReference type="InterPro" id="IPR050879">
    <property type="entry name" value="Acyltransferase_3"/>
</dbReference>
<name>A0A7W0CHD4_9ACTN</name>
<dbReference type="GO" id="GO:0016020">
    <property type="term" value="C:membrane"/>
    <property type="evidence" value="ECO:0007669"/>
    <property type="project" value="TreeGrafter"/>
</dbReference>
<dbReference type="Pfam" id="PF01757">
    <property type="entry name" value="Acyl_transf_3"/>
    <property type="match status" value="1"/>
</dbReference>
<organism evidence="3 4">
    <name type="scientific">Nonomuraea soli</name>
    <dbReference type="NCBI Taxonomy" id="1032476"/>
    <lineage>
        <taxon>Bacteria</taxon>
        <taxon>Bacillati</taxon>
        <taxon>Actinomycetota</taxon>
        <taxon>Actinomycetes</taxon>
        <taxon>Streptosporangiales</taxon>
        <taxon>Streptosporangiaceae</taxon>
        <taxon>Nonomuraea</taxon>
    </lineage>
</organism>
<feature type="transmembrane region" description="Helical" evidence="1">
    <location>
        <begin position="225"/>
        <end position="241"/>
    </location>
</feature>
<keyword evidence="1" id="KW-0812">Transmembrane</keyword>
<dbReference type="Proteomes" id="UP000530928">
    <property type="component" value="Unassembled WGS sequence"/>
</dbReference>
<dbReference type="RefSeq" id="WP_181609926.1">
    <property type="nucleotide sequence ID" value="NZ_BAABAM010000012.1"/>
</dbReference>
<keyword evidence="1" id="KW-1133">Transmembrane helix</keyword>
<gene>
    <name evidence="3" type="ORF">HNR30_002525</name>
</gene>
<dbReference type="EMBL" id="JACDUR010000002">
    <property type="protein sequence ID" value="MBA2891184.1"/>
    <property type="molecule type" value="Genomic_DNA"/>
</dbReference>
<dbReference type="PANTHER" id="PTHR23028:SF131">
    <property type="entry name" value="BLR2367 PROTEIN"/>
    <property type="match status" value="1"/>
</dbReference>
<feature type="transmembrane region" description="Helical" evidence="1">
    <location>
        <begin position="196"/>
        <end position="218"/>
    </location>
</feature>
<evidence type="ECO:0000256" key="1">
    <source>
        <dbReference type="SAM" id="Phobius"/>
    </source>
</evidence>
<comment type="caution">
    <text evidence="3">The sequence shown here is derived from an EMBL/GenBank/DDBJ whole genome shotgun (WGS) entry which is preliminary data.</text>
</comment>
<proteinExistence type="predicted"/>
<dbReference type="GO" id="GO:0016747">
    <property type="term" value="F:acyltransferase activity, transferring groups other than amino-acyl groups"/>
    <property type="evidence" value="ECO:0007669"/>
    <property type="project" value="InterPro"/>
</dbReference>
<feature type="transmembrane region" description="Helical" evidence="1">
    <location>
        <begin position="330"/>
        <end position="351"/>
    </location>
</feature>
<feature type="transmembrane region" description="Helical" evidence="1">
    <location>
        <begin position="87"/>
        <end position="109"/>
    </location>
</feature>